<evidence type="ECO:0000313" key="5">
    <source>
        <dbReference type="Proteomes" id="UP000663870"/>
    </source>
</evidence>
<dbReference type="SUPFAM" id="SSF143447">
    <property type="entry name" value="AMMECR1-like"/>
    <property type="match status" value="1"/>
</dbReference>
<dbReference type="InterPro" id="IPR036071">
    <property type="entry name" value="AMMECR1_dom_sf"/>
</dbReference>
<reference evidence="3" key="1">
    <citation type="submission" date="2021-02" db="EMBL/GenBank/DDBJ databases">
        <authorList>
            <person name="Nowell W R."/>
        </authorList>
    </citation>
    <scope>NUCLEOTIDE SEQUENCE</scope>
</reference>
<dbReference type="InterPro" id="IPR002733">
    <property type="entry name" value="AMMECR1_domain"/>
</dbReference>
<dbReference type="EMBL" id="CAJNOO010001500">
    <property type="protein sequence ID" value="CAF1162482.1"/>
    <property type="molecule type" value="Genomic_DNA"/>
</dbReference>
<dbReference type="PROSITE" id="PS51112">
    <property type="entry name" value="AMMECR1"/>
    <property type="match status" value="1"/>
</dbReference>
<dbReference type="Proteomes" id="UP000663870">
    <property type="component" value="Unassembled WGS sequence"/>
</dbReference>
<dbReference type="PANTHER" id="PTHR13016">
    <property type="entry name" value="AMMECR1 HOMOLOG"/>
    <property type="match status" value="1"/>
</dbReference>
<dbReference type="OrthoDB" id="24630at2759"/>
<evidence type="ECO:0000313" key="3">
    <source>
        <dbReference type="EMBL" id="CAF1274252.1"/>
    </source>
</evidence>
<dbReference type="EMBL" id="CAJNOL010001045">
    <property type="protein sequence ID" value="CAF1274252.1"/>
    <property type="molecule type" value="Genomic_DNA"/>
</dbReference>
<proteinExistence type="predicted"/>
<evidence type="ECO:0000313" key="2">
    <source>
        <dbReference type="EMBL" id="CAF1162482.1"/>
    </source>
</evidence>
<dbReference type="Gene3D" id="3.30.700.20">
    <property type="entry name" value="Hypothetical protein ph0010, domain 1"/>
    <property type="match status" value="1"/>
</dbReference>
<gene>
    <name evidence="3" type="ORF">JXQ802_LOCUS28151</name>
    <name evidence="4" type="ORF">OTI717_LOCUS12119</name>
    <name evidence="2" type="ORF">RFH988_LOCUS22514</name>
</gene>
<dbReference type="PANTHER" id="PTHR13016:SF0">
    <property type="entry name" value="AMME SYNDROME CANDIDATE GENE 1 PROTEIN"/>
    <property type="match status" value="1"/>
</dbReference>
<protein>
    <recommendedName>
        <fullName evidence="1">AMMECR1 domain-containing protein</fullName>
    </recommendedName>
</protein>
<dbReference type="NCBIfam" id="TIGR00296">
    <property type="entry name" value="TIGR00296 family protein"/>
    <property type="match status" value="1"/>
</dbReference>
<name>A0A815BNW0_9BILA</name>
<feature type="domain" description="AMMECR1" evidence="1">
    <location>
        <begin position="153"/>
        <end position="369"/>
    </location>
</feature>
<dbReference type="AlphaFoldDB" id="A0A815BNW0"/>
<organism evidence="3 5">
    <name type="scientific">Rotaria sordida</name>
    <dbReference type="NCBI Taxonomy" id="392033"/>
    <lineage>
        <taxon>Eukaryota</taxon>
        <taxon>Metazoa</taxon>
        <taxon>Spiralia</taxon>
        <taxon>Gnathifera</taxon>
        <taxon>Rotifera</taxon>
        <taxon>Eurotatoria</taxon>
        <taxon>Bdelloidea</taxon>
        <taxon>Philodinida</taxon>
        <taxon>Philodinidae</taxon>
        <taxon>Rotaria</taxon>
    </lineage>
</organism>
<keyword evidence="5" id="KW-1185">Reference proteome</keyword>
<sequence>MAICCGGKKQKVSHSITSSINNRRLSEKYNGNGIVDQHYNLKSNSSSTIRHRSHSHFNHRQTNSNHLLMPHDLSRSSSNSASSSALSYSYGTSQVSSLTIDGINNNHYYHKDPKKIDKMDISDNDDDDDEFTINNTNKQQKKLRQNPNYSLPSQQKPPIVHADMIFYCFEILGNYLFNGKHHLAKHYLSSSSSSTNGQLVPSPIAPPTLPNDPYPLFVTWFVGSEQKLRGCIGTFTPMNLIQGLREYAITSATNDSRFSPISRDEYPLLSCAVSILTHFEPCSSYMDWDLGLHGIRIEFFNERGAKRSATYLPEVAHEQGWNHIQTIDSLLRKGGYKAPITSDMRKSVLVTRYRSEKLILHYNDYVQSKLNSPLTTTATTFSYTTTIRQQF</sequence>
<evidence type="ECO:0000313" key="4">
    <source>
        <dbReference type="EMBL" id="CAF3694680.1"/>
    </source>
</evidence>
<dbReference type="InterPro" id="IPR027485">
    <property type="entry name" value="AMMECR1_N"/>
</dbReference>
<dbReference type="Pfam" id="PF01871">
    <property type="entry name" value="AMMECR1"/>
    <property type="match status" value="1"/>
</dbReference>
<accession>A0A815BNW0</accession>
<dbReference type="Proteomes" id="UP000663882">
    <property type="component" value="Unassembled WGS sequence"/>
</dbReference>
<dbReference type="Proteomes" id="UP000663823">
    <property type="component" value="Unassembled WGS sequence"/>
</dbReference>
<comment type="caution">
    <text evidence="3">The sequence shown here is derived from an EMBL/GenBank/DDBJ whole genome shotgun (WGS) entry which is preliminary data.</text>
</comment>
<dbReference type="EMBL" id="CAJOAX010001197">
    <property type="protein sequence ID" value="CAF3694680.1"/>
    <property type="molecule type" value="Genomic_DNA"/>
</dbReference>
<evidence type="ECO:0000259" key="1">
    <source>
        <dbReference type="PROSITE" id="PS51112"/>
    </source>
</evidence>
<dbReference type="InterPro" id="IPR023473">
    <property type="entry name" value="AMMECR1"/>
</dbReference>